<dbReference type="InterPro" id="IPR011050">
    <property type="entry name" value="Pectin_lyase_fold/virulence"/>
</dbReference>
<comment type="caution">
    <text evidence="11">The sequence shown here is derived from an EMBL/GenBank/DDBJ whole genome shotgun (WGS) entry which is preliminary data.</text>
</comment>
<protein>
    <recommendedName>
        <fullName evidence="13">Polygalacturonase</fullName>
    </recommendedName>
</protein>
<comment type="similarity">
    <text evidence="2 9">Belongs to the glycosyl hydrolase 28 family.</text>
</comment>
<proteinExistence type="inferred from homology"/>
<dbReference type="Proteomes" id="UP001054889">
    <property type="component" value="Unassembled WGS sequence"/>
</dbReference>
<name>A0AAV5G3U8_ELECO</name>
<dbReference type="GO" id="GO:0071555">
    <property type="term" value="P:cell wall organization"/>
    <property type="evidence" value="ECO:0007669"/>
    <property type="project" value="UniProtKB-KW"/>
</dbReference>
<sequence>MPALRAAAPSVRWRSGGGAPGARTKTRTHLHQQHATTTGADSAATFKKAGFWAHRKILAETTNKPPKAAAPPPESGGDLLNIESFGAVGDGRSDDDTKAFLKRIDGTLVAPEDKSNWNKQGYPHWISFTNVDRLTVTGKGTLDGTGKSSWKNSCRVNKKNPCTIAPAALTFTSCNHIKVQGIKLLNSPQVHLDIQYSKDVTLTDITITSPSSAPEADGIHLWNSEDIRIIKPVIKSGDDCISIATGVKNLYAYKVECGPGHGISIGSLGKGNSKGRSV</sequence>
<accession>A0AAV5G3U8</accession>
<dbReference type="InterPro" id="IPR012334">
    <property type="entry name" value="Pectin_lyas_fold"/>
</dbReference>
<dbReference type="Gene3D" id="2.160.20.10">
    <property type="entry name" value="Single-stranded right-handed beta-helix, Pectin lyase-like"/>
    <property type="match status" value="1"/>
</dbReference>
<organism evidence="11 12">
    <name type="scientific">Eleusine coracana subsp. coracana</name>
    <dbReference type="NCBI Taxonomy" id="191504"/>
    <lineage>
        <taxon>Eukaryota</taxon>
        <taxon>Viridiplantae</taxon>
        <taxon>Streptophyta</taxon>
        <taxon>Embryophyta</taxon>
        <taxon>Tracheophyta</taxon>
        <taxon>Spermatophyta</taxon>
        <taxon>Magnoliopsida</taxon>
        <taxon>Liliopsida</taxon>
        <taxon>Poales</taxon>
        <taxon>Poaceae</taxon>
        <taxon>PACMAD clade</taxon>
        <taxon>Chloridoideae</taxon>
        <taxon>Cynodonteae</taxon>
        <taxon>Eleusininae</taxon>
        <taxon>Eleusine</taxon>
    </lineage>
</organism>
<dbReference type="PANTHER" id="PTHR31375">
    <property type="match status" value="1"/>
</dbReference>
<dbReference type="Pfam" id="PF00295">
    <property type="entry name" value="Glyco_hydro_28"/>
    <property type="match status" value="1"/>
</dbReference>
<evidence type="ECO:0000256" key="4">
    <source>
        <dbReference type="ARBA" id="ARBA00022525"/>
    </source>
</evidence>
<reference evidence="11" key="1">
    <citation type="journal article" date="2018" name="DNA Res.">
        <title>Multiple hybrid de novo genome assembly of finger millet, an orphan allotetraploid crop.</title>
        <authorList>
            <person name="Hatakeyama M."/>
            <person name="Aluri S."/>
            <person name="Balachadran M.T."/>
            <person name="Sivarajan S.R."/>
            <person name="Patrignani A."/>
            <person name="Gruter S."/>
            <person name="Poveda L."/>
            <person name="Shimizu-Inatsugi R."/>
            <person name="Baeten J."/>
            <person name="Francoijs K.J."/>
            <person name="Nataraja K.N."/>
            <person name="Reddy Y.A.N."/>
            <person name="Phadnis S."/>
            <person name="Ravikumar R.L."/>
            <person name="Schlapbach R."/>
            <person name="Sreeman S.M."/>
            <person name="Shimizu K.K."/>
        </authorList>
    </citation>
    <scope>NUCLEOTIDE SEQUENCE</scope>
</reference>
<dbReference type="EMBL" id="BQKI01000321">
    <property type="protein sequence ID" value="GJN41393.1"/>
    <property type="molecule type" value="Genomic_DNA"/>
</dbReference>
<dbReference type="GO" id="GO:0005975">
    <property type="term" value="P:carbohydrate metabolic process"/>
    <property type="evidence" value="ECO:0007669"/>
    <property type="project" value="InterPro"/>
</dbReference>
<dbReference type="GO" id="GO:0004650">
    <property type="term" value="F:polygalacturonase activity"/>
    <property type="evidence" value="ECO:0007669"/>
    <property type="project" value="InterPro"/>
</dbReference>
<evidence type="ECO:0008006" key="13">
    <source>
        <dbReference type="Google" id="ProtNLM"/>
    </source>
</evidence>
<evidence type="ECO:0000256" key="5">
    <source>
        <dbReference type="ARBA" id="ARBA00022801"/>
    </source>
</evidence>
<comment type="subcellular location">
    <subcellularLocation>
        <location evidence="1">Secreted</location>
        <location evidence="1">Cell wall</location>
    </subcellularLocation>
</comment>
<feature type="active site" evidence="8">
    <location>
        <position position="261"/>
    </location>
</feature>
<dbReference type="AlphaFoldDB" id="A0AAV5G3U8"/>
<evidence type="ECO:0000256" key="2">
    <source>
        <dbReference type="ARBA" id="ARBA00008834"/>
    </source>
</evidence>
<evidence type="ECO:0000256" key="1">
    <source>
        <dbReference type="ARBA" id="ARBA00004191"/>
    </source>
</evidence>
<keyword evidence="3" id="KW-0134">Cell wall</keyword>
<evidence type="ECO:0000313" key="12">
    <source>
        <dbReference type="Proteomes" id="UP001054889"/>
    </source>
</evidence>
<evidence type="ECO:0000256" key="6">
    <source>
        <dbReference type="ARBA" id="ARBA00023295"/>
    </source>
</evidence>
<feature type="region of interest" description="Disordered" evidence="10">
    <location>
        <begin position="1"/>
        <end position="28"/>
    </location>
</feature>
<gene>
    <name evidence="11" type="primary">gn00764</name>
    <name evidence="11" type="ORF">PR202_gn00764</name>
</gene>
<keyword evidence="12" id="KW-1185">Reference proteome</keyword>
<reference evidence="11" key="2">
    <citation type="submission" date="2021-12" db="EMBL/GenBank/DDBJ databases">
        <title>Resequencing data analysis of finger millet.</title>
        <authorList>
            <person name="Hatakeyama M."/>
            <person name="Aluri S."/>
            <person name="Balachadran M.T."/>
            <person name="Sivarajan S.R."/>
            <person name="Poveda L."/>
            <person name="Shimizu-Inatsugi R."/>
            <person name="Schlapbach R."/>
            <person name="Sreeman S.M."/>
            <person name="Shimizu K.K."/>
        </authorList>
    </citation>
    <scope>NUCLEOTIDE SEQUENCE</scope>
</reference>
<evidence type="ECO:0000256" key="10">
    <source>
        <dbReference type="SAM" id="MobiDB-lite"/>
    </source>
</evidence>
<keyword evidence="7" id="KW-0961">Cell wall biogenesis/degradation</keyword>
<keyword evidence="5 9" id="KW-0378">Hydrolase</keyword>
<evidence type="ECO:0000256" key="8">
    <source>
        <dbReference type="PROSITE-ProRule" id="PRU10052"/>
    </source>
</evidence>
<keyword evidence="6 9" id="KW-0326">Glycosidase</keyword>
<dbReference type="PROSITE" id="PS00502">
    <property type="entry name" value="POLYGALACTURONASE"/>
    <property type="match status" value="1"/>
</dbReference>
<evidence type="ECO:0000256" key="3">
    <source>
        <dbReference type="ARBA" id="ARBA00022512"/>
    </source>
</evidence>
<evidence type="ECO:0000256" key="7">
    <source>
        <dbReference type="ARBA" id="ARBA00023316"/>
    </source>
</evidence>
<keyword evidence="4" id="KW-0964">Secreted</keyword>
<evidence type="ECO:0000313" key="11">
    <source>
        <dbReference type="EMBL" id="GJN41393.1"/>
    </source>
</evidence>
<dbReference type="SUPFAM" id="SSF51126">
    <property type="entry name" value="Pectin lyase-like"/>
    <property type="match status" value="1"/>
</dbReference>
<evidence type="ECO:0000256" key="9">
    <source>
        <dbReference type="RuleBase" id="RU361169"/>
    </source>
</evidence>
<dbReference type="InterPro" id="IPR000743">
    <property type="entry name" value="Glyco_hydro_28"/>
</dbReference>